<dbReference type="EMBL" id="WNDS01000001">
    <property type="protein sequence ID" value="KAF1016959.1"/>
    <property type="molecule type" value="Genomic_DNA"/>
</dbReference>
<feature type="transmembrane region" description="Helical" evidence="6">
    <location>
        <begin position="61"/>
        <end position="82"/>
    </location>
</feature>
<organism evidence="8 9">
    <name type="scientific">Stenotrophomonas maltophilia</name>
    <name type="common">Pseudomonas maltophilia</name>
    <name type="synonym">Xanthomonas maltophilia</name>
    <dbReference type="NCBI Taxonomy" id="40324"/>
    <lineage>
        <taxon>Bacteria</taxon>
        <taxon>Pseudomonadati</taxon>
        <taxon>Pseudomonadota</taxon>
        <taxon>Gammaproteobacteria</taxon>
        <taxon>Lysobacterales</taxon>
        <taxon>Lysobacteraceae</taxon>
        <taxon>Stenotrophomonas</taxon>
        <taxon>Stenotrophomonas maltophilia group</taxon>
    </lineage>
</organism>
<dbReference type="Gene3D" id="1.20.1250.20">
    <property type="entry name" value="MFS general substrate transporter like domains"/>
    <property type="match status" value="1"/>
</dbReference>
<dbReference type="InterPro" id="IPR020846">
    <property type="entry name" value="MFS_dom"/>
</dbReference>
<name>A0A7V8FJ48_STEMA</name>
<dbReference type="PANTHER" id="PTHR23505">
    <property type="entry name" value="SPINSTER"/>
    <property type="match status" value="1"/>
</dbReference>
<dbReference type="SUPFAM" id="SSF103473">
    <property type="entry name" value="MFS general substrate transporter"/>
    <property type="match status" value="1"/>
</dbReference>
<evidence type="ECO:0000256" key="2">
    <source>
        <dbReference type="ARBA" id="ARBA00022448"/>
    </source>
</evidence>
<evidence type="ECO:0000256" key="1">
    <source>
        <dbReference type="ARBA" id="ARBA00004141"/>
    </source>
</evidence>
<keyword evidence="3 6" id="KW-0812">Transmembrane</keyword>
<accession>A0A7V8FJ48</accession>
<protein>
    <submittedName>
        <fullName evidence="8">D-galactonate transporter</fullName>
    </submittedName>
</protein>
<keyword evidence="5 6" id="KW-0472">Membrane</keyword>
<dbReference type="PANTHER" id="PTHR23505:SF79">
    <property type="entry name" value="PROTEIN SPINSTER"/>
    <property type="match status" value="1"/>
</dbReference>
<feature type="transmembrane region" description="Helical" evidence="6">
    <location>
        <begin position="89"/>
        <end position="109"/>
    </location>
</feature>
<dbReference type="Pfam" id="PF07690">
    <property type="entry name" value="MFS_1"/>
    <property type="match status" value="1"/>
</dbReference>
<dbReference type="InterPro" id="IPR011701">
    <property type="entry name" value="MFS"/>
</dbReference>
<dbReference type="InterPro" id="IPR036259">
    <property type="entry name" value="MFS_trans_sf"/>
</dbReference>
<sequence length="169" mass="17898">MAAPPRVSPAAATAPAPKWRAWLTVGILLLAVLASIDRNAIALMVDPIKLSLGLSDARMGLLQGPAFAVFFLLGSMPMGWLVDRFSRRWTIYAGVTLWSLATVACGLAGSFTELLIARCIVGFGEAVLQPAGWSMVARLFPAHRLALAIGVLGVGHRSVRRCPTCSVAC</sequence>
<evidence type="ECO:0000313" key="8">
    <source>
        <dbReference type="EMBL" id="KAF1016959.1"/>
    </source>
</evidence>
<dbReference type="GO" id="GO:0016020">
    <property type="term" value="C:membrane"/>
    <property type="evidence" value="ECO:0007669"/>
    <property type="project" value="UniProtKB-SubCell"/>
</dbReference>
<evidence type="ECO:0000256" key="3">
    <source>
        <dbReference type="ARBA" id="ARBA00022692"/>
    </source>
</evidence>
<evidence type="ECO:0000313" key="9">
    <source>
        <dbReference type="Proteomes" id="UP000487117"/>
    </source>
</evidence>
<evidence type="ECO:0000256" key="5">
    <source>
        <dbReference type="ARBA" id="ARBA00023136"/>
    </source>
</evidence>
<dbReference type="InterPro" id="IPR044770">
    <property type="entry name" value="MFS_spinster-like"/>
</dbReference>
<reference evidence="9" key="1">
    <citation type="journal article" date="2020" name="MBio">
        <title>Horizontal gene transfer to a defensive symbiont with a reduced genome amongst a multipartite beetle microbiome.</title>
        <authorList>
            <person name="Waterworth S.C."/>
            <person name="Florez L.V."/>
            <person name="Rees E.R."/>
            <person name="Hertweck C."/>
            <person name="Kaltenpoth M."/>
            <person name="Kwan J.C."/>
        </authorList>
    </citation>
    <scope>NUCLEOTIDE SEQUENCE [LARGE SCALE GENOMIC DNA]</scope>
</reference>
<evidence type="ECO:0000256" key="4">
    <source>
        <dbReference type="ARBA" id="ARBA00022989"/>
    </source>
</evidence>
<gene>
    <name evidence="8" type="primary">dgoT</name>
    <name evidence="8" type="ORF">GAK31_00218</name>
</gene>
<comment type="subcellular location">
    <subcellularLocation>
        <location evidence="1">Membrane</location>
        <topology evidence="1">Multi-pass membrane protein</topology>
    </subcellularLocation>
</comment>
<keyword evidence="2" id="KW-0813">Transport</keyword>
<comment type="caution">
    <text evidence="8">The sequence shown here is derived from an EMBL/GenBank/DDBJ whole genome shotgun (WGS) entry which is preliminary data.</text>
</comment>
<proteinExistence type="predicted"/>
<dbReference type="GO" id="GO:0022857">
    <property type="term" value="F:transmembrane transporter activity"/>
    <property type="evidence" value="ECO:0007669"/>
    <property type="project" value="InterPro"/>
</dbReference>
<evidence type="ECO:0000256" key="6">
    <source>
        <dbReference type="SAM" id="Phobius"/>
    </source>
</evidence>
<dbReference type="PROSITE" id="PS50850">
    <property type="entry name" value="MFS"/>
    <property type="match status" value="1"/>
</dbReference>
<keyword evidence="4 6" id="KW-1133">Transmembrane helix</keyword>
<feature type="transmembrane region" description="Helical" evidence="6">
    <location>
        <begin position="21"/>
        <end position="41"/>
    </location>
</feature>
<dbReference type="AlphaFoldDB" id="A0A7V8FJ48"/>
<evidence type="ECO:0000259" key="7">
    <source>
        <dbReference type="PROSITE" id="PS50850"/>
    </source>
</evidence>
<dbReference type="Proteomes" id="UP000487117">
    <property type="component" value="Unassembled WGS sequence"/>
</dbReference>
<feature type="domain" description="Major facilitator superfamily (MFS) profile" evidence="7">
    <location>
        <begin position="23"/>
        <end position="169"/>
    </location>
</feature>